<feature type="transmembrane region" description="Helical" evidence="1">
    <location>
        <begin position="48"/>
        <end position="71"/>
    </location>
</feature>
<evidence type="ECO:0000256" key="1">
    <source>
        <dbReference type="SAM" id="Phobius"/>
    </source>
</evidence>
<keyword evidence="1" id="KW-1133">Transmembrane helix</keyword>
<dbReference type="PANTHER" id="PTHR35342">
    <property type="entry name" value="TRICARBOXYLIC TRANSPORT PROTEIN"/>
    <property type="match status" value="1"/>
</dbReference>
<reference evidence="3 4" key="1">
    <citation type="submission" date="2017-03" db="EMBL/GenBank/DDBJ databases">
        <authorList>
            <person name="Afonso C.L."/>
            <person name="Miller P.J."/>
            <person name="Scott M.A."/>
            <person name="Spackman E."/>
            <person name="Goraichik I."/>
            <person name="Dimitrov K.M."/>
            <person name="Suarez D.L."/>
            <person name="Swayne D.E."/>
        </authorList>
    </citation>
    <scope>NUCLEOTIDE SEQUENCE [LARGE SCALE GENOMIC DNA]</scope>
    <source>
        <strain evidence="3">PRJEB14757</strain>
    </source>
</reference>
<keyword evidence="1" id="KW-0812">Transmembrane</keyword>
<feature type="domain" description="DUF112" evidence="2">
    <location>
        <begin position="23"/>
        <end position="441"/>
    </location>
</feature>
<feature type="transmembrane region" description="Helical" evidence="1">
    <location>
        <begin position="169"/>
        <end position="187"/>
    </location>
</feature>
<dbReference type="STRING" id="1246637.MTBBW1_850005"/>
<keyword evidence="1" id="KW-0472">Membrane</keyword>
<dbReference type="InterPro" id="IPR002823">
    <property type="entry name" value="DUF112_TM"/>
</dbReference>
<feature type="transmembrane region" description="Helical" evidence="1">
    <location>
        <begin position="392"/>
        <end position="414"/>
    </location>
</feature>
<feature type="transmembrane region" description="Helical" evidence="1">
    <location>
        <begin position="113"/>
        <end position="134"/>
    </location>
</feature>
<protein>
    <recommendedName>
        <fullName evidence="2">DUF112 domain-containing protein</fullName>
    </recommendedName>
</protein>
<dbReference type="EMBL" id="FWEV01000331">
    <property type="protein sequence ID" value="SLM33017.1"/>
    <property type="molecule type" value="Genomic_DNA"/>
</dbReference>
<dbReference type="RefSeq" id="WP_080803072.1">
    <property type="nucleotide sequence ID" value="NZ_LT828544.1"/>
</dbReference>
<feature type="transmembrane region" description="Helical" evidence="1">
    <location>
        <begin position="83"/>
        <end position="101"/>
    </location>
</feature>
<proteinExistence type="predicted"/>
<feature type="transmembrane region" description="Helical" evidence="1">
    <location>
        <begin position="141"/>
        <end position="163"/>
    </location>
</feature>
<evidence type="ECO:0000259" key="2">
    <source>
        <dbReference type="Pfam" id="PF01970"/>
    </source>
</evidence>
<sequence length="507" mass="53670">MLLERLGVFFDIIGKMIFDPVSLAILFGSVVLGILFGAMPGLTSTLGVALLTALTYSMDTATAMICLLAIYVGGTYGGSYASILINIPGTAAAAATAMDGYPLACKGEGGRAIGLTTTSSAIGTIISMLFVVSISPIISKFALEFTSFEFFLLAFFGILISGTLTSPDLVIKGWISGFLGLFLACVGRDQLQFYPRFTFGIPELDSGIEVVPVLIGAFGIPQIIGVLTNPTEMAKAQKLQRILPEIGTVVRNFPAIVRSALIGVGIGSVPGIGEDIAGWVSYGTAKNTSKHPETFGKGELQGVLASETANNACVGGAMIPLLNLGIPGSPPAAMLLGALMLHGVNPGPMITFEHPFFILEVAAILLLASIAMWIAGMILAKQVVKVLNIPTELFMPIIGVLCIIGSYSLGLNIFNLYLMLPVGIICLFLTNMGYPIAPLVIGVILGPMADESLRRALMVSQGSFMPVFHRPVSLILFIIIVWTICSQFAWYKNIVASLKQRILLLLK</sequence>
<evidence type="ECO:0000313" key="4">
    <source>
        <dbReference type="Proteomes" id="UP000191931"/>
    </source>
</evidence>
<evidence type="ECO:0000313" key="3">
    <source>
        <dbReference type="EMBL" id="SLM33017.1"/>
    </source>
</evidence>
<dbReference type="OrthoDB" id="9781349at2"/>
<keyword evidence="4" id="KW-1185">Reference proteome</keyword>
<name>A0A1W1HKH6_9BACT</name>
<dbReference type="Pfam" id="PF01970">
    <property type="entry name" value="TctA"/>
    <property type="match status" value="1"/>
</dbReference>
<feature type="transmembrane region" description="Helical" evidence="1">
    <location>
        <begin position="467"/>
        <end position="490"/>
    </location>
</feature>
<accession>A0A1W1HKH6</accession>
<organism evidence="3 4">
    <name type="scientific">Desulfamplus magnetovallimortis</name>
    <dbReference type="NCBI Taxonomy" id="1246637"/>
    <lineage>
        <taxon>Bacteria</taxon>
        <taxon>Pseudomonadati</taxon>
        <taxon>Thermodesulfobacteriota</taxon>
        <taxon>Desulfobacteria</taxon>
        <taxon>Desulfobacterales</taxon>
        <taxon>Desulfobacteraceae</taxon>
        <taxon>Desulfamplus</taxon>
    </lineage>
</organism>
<gene>
    <name evidence="3" type="ORF">MTBBW1_850005</name>
</gene>
<dbReference type="AlphaFoldDB" id="A0A1W1HKH6"/>
<dbReference type="Proteomes" id="UP000191931">
    <property type="component" value="Unassembled WGS sequence"/>
</dbReference>
<feature type="transmembrane region" description="Helical" evidence="1">
    <location>
        <begin position="21"/>
        <end position="42"/>
    </location>
</feature>
<feature type="transmembrane region" description="Helical" evidence="1">
    <location>
        <begin position="356"/>
        <end position="380"/>
    </location>
</feature>
<dbReference type="PANTHER" id="PTHR35342:SF5">
    <property type="entry name" value="TRICARBOXYLIC TRANSPORT PROTEIN"/>
    <property type="match status" value="1"/>
</dbReference>
<feature type="transmembrane region" description="Helical" evidence="1">
    <location>
        <begin position="420"/>
        <end position="446"/>
    </location>
</feature>